<evidence type="ECO:0000256" key="2">
    <source>
        <dbReference type="ARBA" id="ARBA00004767"/>
    </source>
</evidence>
<dbReference type="InterPro" id="IPR027443">
    <property type="entry name" value="IPNS-like_sf"/>
</dbReference>
<dbReference type="RefSeq" id="WP_318650593.1">
    <property type="nucleotide sequence ID" value="NZ_CP137852.1"/>
</dbReference>
<evidence type="ECO:0000256" key="4">
    <source>
        <dbReference type="ARBA" id="ARBA00012531"/>
    </source>
</evidence>
<dbReference type="Proteomes" id="UP001305521">
    <property type="component" value="Chromosome"/>
</dbReference>
<keyword evidence="14" id="KW-1185">Reference proteome</keyword>
<dbReference type="Pfam" id="PF14226">
    <property type="entry name" value="DIOX_N"/>
    <property type="match status" value="1"/>
</dbReference>
<evidence type="ECO:0000313" key="14">
    <source>
        <dbReference type="Proteomes" id="UP001305521"/>
    </source>
</evidence>
<keyword evidence="11" id="KW-0408">Iron</keyword>
<dbReference type="InterPro" id="IPR026992">
    <property type="entry name" value="DIOX_N"/>
</dbReference>
<evidence type="ECO:0000256" key="11">
    <source>
        <dbReference type="RuleBase" id="RU003682"/>
    </source>
</evidence>
<proteinExistence type="inferred from homology"/>
<dbReference type="PANTHER" id="PTHR47990">
    <property type="entry name" value="2-OXOGLUTARATE (2OG) AND FE(II)-DEPENDENT OXYGENASE SUPERFAMILY PROTEIN-RELATED"/>
    <property type="match status" value="1"/>
</dbReference>
<keyword evidence="6" id="KW-0266">Ethylene biosynthesis</keyword>
<comment type="cofactor">
    <cofactor evidence="1">
        <name>Fe(2+)</name>
        <dbReference type="ChEBI" id="CHEBI:29033"/>
    </cofactor>
</comment>
<evidence type="ECO:0000256" key="7">
    <source>
        <dbReference type="ARBA" id="ARBA00031011"/>
    </source>
</evidence>
<sequence length="314" mass="33914">MSGQSLPVIDVAGLGSGERLREIAAEIRAACTGPGFFYIRNHGVPEATIAAAVAAARRFFHLPPEVKVRTRANLAHRGWHAAGGAVMAGATKPDLKEFFSLGLDLPADHPVVLAGEKLRGPNQWPAEVPELQPAMEAYYAEMMRCGAGLMRAIAISLDLPEDFFAPHYTLPLQRTQAVFYPPQPPDDTEGFGVAPHTDFGCITLLWQDDSGGLEVRERQSGEWIPAPPLPGTLVINVGDLLGRWSNDRFASTPHRVVNRSGHERMSIATFHDPNFQAPIDPRALGAAAPIYPPTTAGGHILDCFAKAFAYRKGA</sequence>
<reference evidence="13 14" key="1">
    <citation type="submission" date="2023-11" db="EMBL/GenBank/DDBJ databases">
        <title>Arctic aerobic anoxygenic photoheterotroph Sediminicoccus rosea KRV36 adapts its photosynthesis to long days of polar summer.</title>
        <authorList>
            <person name="Tomasch J."/>
            <person name="Kopejtka K."/>
            <person name="Bily T."/>
            <person name="Gardiner A.T."/>
            <person name="Gardian Z."/>
            <person name="Shivaramu S."/>
            <person name="Koblizek M."/>
            <person name="Engelhardt F."/>
            <person name="Kaftan D."/>
        </authorList>
    </citation>
    <scope>NUCLEOTIDE SEQUENCE [LARGE SCALE GENOMIC DNA]</scope>
    <source>
        <strain evidence="13 14">R-30</strain>
    </source>
</reference>
<dbReference type="InterPro" id="IPR050231">
    <property type="entry name" value="Iron_ascorbate_oxido_reductase"/>
</dbReference>
<evidence type="ECO:0000256" key="6">
    <source>
        <dbReference type="ARBA" id="ARBA00022666"/>
    </source>
</evidence>
<evidence type="ECO:0000256" key="1">
    <source>
        <dbReference type="ARBA" id="ARBA00001954"/>
    </source>
</evidence>
<dbReference type="Pfam" id="PF03171">
    <property type="entry name" value="2OG-FeII_Oxy"/>
    <property type="match status" value="1"/>
</dbReference>
<evidence type="ECO:0000256" key="5">
    <source>
        <dbReference type="ARBA" id="ARBA00019045"/>
    </source>
</evidence>
<dbReference type="EMBL" id="CP137852">
    <property type="protein sequence ID" value="WPB86624.1"/>
    <property type="molecule type" value="Genomic_DNA"/>
</dbReference>
<protein>
    <recommendedName>
        <fullName evidence="5">2-oxoglutarate-dependent ethylene/succinate-forming enzyme</fullName>
        <ecNumber evidence="4">1.13.12.19</ecNumber>
        <ecNumber evidence="3">1.14.20.7</ecNumber>
    </recommendedName>
    <alternativeName>
        <fullName evidence="7">2-oxoglutarate dioxygenase (ethylene-forming)</fullName>
    </alternativeName>
    <alternativeName>
        <fullName evidence="8">2-oxoglutarate/L-arginine monooxygenase/decarboxylase (succinate-forming)</fullName>
    </alternativeName>
</protein>
<dbReference type="SUPFAM" id="SSF51197">
    <property type="entry name" value="Clavaminate synthase-like"/>
    <property type="match status" value="1"/>
</dbReference>
<dbReference type="PRINTS" id="PR00682">
    <property type="entry name" value="IPNSYNTHASE"/>
</dbReference>
<keyword evidence="11" id="KW-0560">Oxidoreductase</keyword>
<dbReference type="PROSITE" id="PS51471">
    <property type="entry name" value="FE2OG_OXY"/>
    <property type="match status" value="1"/>
</dbReference>
<organism evidence="13 14">
    <name type="scientific">Sediminicoccus rosea</name>
    <dbReference type="NCBI Taxonomy" id="1225128"/>
    <lineage>
        <taxon>Bacteria</taxon>
        <taxon>Pseudomonadati</taxon>
        <taxon>Pseudomonadota</taxon>
        <taxon>Alphaproteobacteria</taxon>
        <taxon>Acetobacterales</taxon>
        <taxon>Roseomonadaceae</taxon>
        <taxon>Sediminicoccus</taxon>
    </lineage>
</organism>
<evidence type="ECO:0000256" key="10">
    <source>
        <dbReference type="ARBA" id="ARBA00049359"/>
    </source>
</evidence>
<evidence type="ECO:0000313" key="13">
    <source>
        <dbReference type="EMBL" id="WPB86624.1"/>
    </source>
</evidence>
<dbReference type="InterPro" id="IPR044861">
    <property type="entry name" value="IPNS-like_FE2OG_OXY"/>
</dbReference>
<evidence type="ECO:0000259" key="12">
    <source>
        <dbReference type="PROSITE" id="PS51471"/>
    </source>
</evidence>
<dbReference type="EC" id="1.13.12.19" evidence="4"/>
<dbReference type="Gene3D" id="2.60.120.330">
    <property type="entry name" value="B-lactam Antibiotic, Isopenicillin N Synthase, Chain"/>
    <property type="match status" value="1"/>
</dbReference>
<comment type="similarity">
    <text evidence="11">Belongs to the iron/ascorbate-dependent oxidoreductase family.</text>
</comment>
<feature type="domain" description="Fe2OG dioxygenase" evidence="12">
    <location>
        <begin position="171"/>
        <end position="273"/>
    </location>
</feature>
<evidence type="ECO:0000256" key="9">
    <source>
        <dbReference type="ARBA" id="ARBA00047725"/>
    </source>
</evidence>
<name>A0ABZ0PLL2_9PROT</name>
<accession>A0ABZ0PLL2</accession>
<evidence type="ECO:0000256" key="8">
    <source>
        <dbReference type="ARBA" id="ARBA00031282"/>
    </source>
</evidence>
<gene>
    <name evidence="13" type="ORF">R9Z33_07030</name>
</gene>
<dbReference type="InterPro" id="IPR005123">
    <property type="entry name" value="Oxoglu/Fe-dep_dioxygenase_dom"/>
</dbReference>
<evidence type="ECO:0000256" key="3">
    <source>
        <dbReference type="ARBA" id="ARBA00012293"/>
    </source>
</evidence>
<comment type="pathway">
    <text evidence="2">Alkene biosynthesis; ethylene biosynthesis via 2-oxoglutarate.</text>
</comment>
<comment type="catalytic activity">
    <reaction evidence="9">
        <text>2-oxoglutarate + O2 + 2 H(+) = ethene + 3 CO2 + H2O</text>
        <dbReference type="Rhea" id="RHEA:31523"/>
        <dbReference type="ChEBI" id="CHEBI:15377"/>
        <dbReference type="ChEBI" id="CHEBI:15378"/>
        <dbReference type="ChEBI" id="CHEBI:15379"/>
        <dbReference type="ChEBI" id="CHEBI:16526"/>
        <dbReference type="ChEBI" id="CHEBI:16810"/>
        <dbReference type="ChEBI" id="CHEBI:18153"/>
        <dbReference type="EC" id="1.13.12.19"/>
    </reaction>
</comment>
<dbReference type="EC" id="1.14.20.7" evidence="3"/>
<comment type="catalytic activity">
    <reaction evidence="10">
        <text>L-arginine + 2-oxoglutarate + O2 = guanidine + L-glutamate 5-semialdehyde + succinate + CO2</text>
        <dbReference type="Rhea" id="RHEA:31535"/>
        <dbReference type="ChEBI" id="CHEBI:15379"/>
        <dbReference type="ChEBI" id="CHEBI:16526"/>
        <dbReference type="ChEBI" id="CHEBI:16810"/>
        <dbReference type="ChEBI" id="CHEBI:30031"/>
        <dbReference type="ChEBI" id="CHEBI:30087"/>
        <dbReference type="ChEBI" id="CHEBI:32682"/>
        <dbReference type="ChEBI" id="CHEBI:58066"/>
        <dbReference type="EC" id="1.14.20.7"/>
    </reaction>
</comment>
<keyword evidence="11" id="KW-0479">Metal-binding</keyword>